<reference evidence="2 3" key="1">
    <citation type="journal article" date="2021" name="Comput. Struct. Biotechnol. J.">
        <title>De novo genome assembly of the potent medicinal plant Rehmannia glutinosa using nanopore technology.</title>
        <authorList>
            <person name="Ma L."/>
            <person name="Dong C."/>
            <person name="Song C."/>
            <person name="Wang X."/>
            <person name="Zheng X."/>
            <person name="Niu Y."/>
            <person name="Chen S."/>
            <person name="Feng W."/>
        </authorList>
    </citation>
    <scope>NUCLEOTIDE SEQUENCE [LARGE SCALE GENOMIC DNA]</scope>
    <source>
        <strain evidence="2">DH-2019</strain>
    </source>
</reference>
<dbReference type="PANTHER" id="PTHR31949:SF6">
    <property type="entry name" value="DUF4005 DOMAIN-CONTAINING PROTEIN"/>
    <property type="match status" value="1"/>
</dbReference>
<dbReference type="PANTHER" id="PTHR31949">
    <property type="entry name" value="GASTRIC MUCIN-LIKE PROTEIN"/>
    <property type="match status" value="1"/>
</dbReference>
<dbReference type="EMBL" id="JABTTQ020000011">
    <property type="protein sequence ID" value="KAK6146325.1"/>
    <property type="molecule type" value="Genomic_DNA"/>
</dbReference>
<feature type="region of interest" description="Disordered" evidence="1">
    <location>
        <begin position="124"/>
        <end position="211"/>
    </location>
</feature>
<feature type="region of interest" description="Disordered" evidence="1">
    <location>
        <begin position="39"/>
        <end position="85"/>
    </location>
</feature>
<feature type="compositionally biased region" description="Polar residues" evidence="1">
    <location>
        <begin position="158"/>
        <end position="202"/>
    </location>
</feature>
<evidence type="ECO:0000313" key="2">
    <source>
        <dbReference type="EMBL" id="KAK6146325.1"/>
    </source>
</evidence>
<keyword evidence="3" id="KW-1185">Reference proteome</keyword>
<gene>
    <name evidence="2" type="ORF">DH2020_020194</name>
</gene>
<comment type="caution">
    <text evidence="2">The sequence shown here is derived from an EMBL/GenBank/DDBJ whole genome shotgun (WGS) entry which is preliminary data.</text>
</comment>
<proteinExistence type="predicted"/>
<evidence type="ECO:0000313" key="3">
    <source>
        <dbReference type="Proteomes" id="UP001318860"/>
    </source>
</evidence>
<dbReference type="Proteomes" id="UP001318860">
    <property type="component" value="Unassembled WGS sequence"/>
</dbReference>
<protein>
    <submittedName>
        <fullName evidence="2">Uncharacterized protein</fullName>
    </submittedName>
</protein>
<accession>A0ABR0WK80</accession>
<evidence type="ECO:0000256" key="1">
    <source>
        <dbReference type="SAM" id="MobiDB-lite"/>
    </source>
</evidence>
<sequence>MNRREVGDEGFGAARRISNCLRDKDEELSFFRDIQKREKDQVGSLLHPVSDEFEPNGTNKSTPPNPKQKLPQRYKTPTGRPSISSLIDKKNMKSAPVINQKTNQTTIDKTKPAFTPVVKSIIHKEPNFPAPNTSNAKPKTRGVSPFARPKTIPGFSDETPSNLRTTNRPASANRGRPTNQNLSAPQKQDTNTKIIRRQSCSPSVARGRKVETDHGNAAEGIFVVRTTQRAENRAQVLGSRMVDRFMNARTCSAENRQAKIKLNGSMNESSMICSGEERQAKIKLNGFMDETSGFGSLMSKNSLDMALKHMITGDA</sequence>
<organism evidence="2 3">
    <name type="scientific">Rehmannia glutinosa</name>
    <name type="common">Chinese foxglove</name>
    <dbReference type="NCBI Taxonomy" id="99300"/>
    <lineage>
        <taxon>Eukaryota</taxon>
        <taxon>Viridiplantae</taxon>
        <taxon>Streptophyta</taxon>
        <taxon>Embryophyta</taxon>
        <taxon>Tracheophyta</taxon>
        <taxon>Spermatophyta</taxon>
        <taxon>Magnoliopsida</taxon>
        <taxon>eudicotyledons</taxon>
        <taxon>Gunneridae</taxon>
        <taxon>Pentapetalae</taxon>
        <taxon>asterids</taxon>
        <taxon>lamiids</taxon>
        <taxon>Lamiales</taxon>
        <taxon>Orobanchaceae</taxon>
        <taxon>Rehmannieae</taxon>
        <taxon>Rehmannia</taxon>
    </lineage>
</organism>
<name>A0ABR0WK80_REHGL</name>